<evidence type="ECO:0000313" key="2">
    <source>
        <dbReference type="Proteomes" id="UP000509702"/>
    </source>
</evidence>
<dbReference type="KEGG" id="aoz:HUE56_30345"/>
<proteinExistence type="predicted"/>
<keyword evidence="1" id="KW-0378">Hydrolase</keyword>
<dbReference type="RefSeq" id="WP_174757574.1">
    <property type="nucleotide sequence ID" value="NZ_BSOV01000001.1"/>
</dbReference>
<name>A0A6N1ATW0_9PROT</name>
<protein>
    <submittedName>
        <fullName evidence="1">Type II restriction endonuclease</fullName>
    </submittedName>
</protein>
<dbReference type="GO" id="GO:0004519">
    <property type="term" value="F:endonuclease activity"/>
    <property type="evidence" value="ECO:0007669"/>
    <property type="project" value="UniProtKB-KW"/>
</dbReference>
<gene>
    <name evidence="1" type="ORF">HUE56_30345</name>
</gene>
<evidence type="ECO:0000313" key="1">
    <source>
        <dbReference type="EMBL" id="QKS54799.1"/>
    </source>
</evidence>
<keyword evidence="1" id="KW-0540">Nuclease</keyword>
<sequence>MSDPMRALIQRWREDTGATYRTWFLWNERVKNFRSIRRGIQQVVTDIEAGTFGNVYRGSSLETVVHSIAEQRQIFKGADHAFLWKPKLRIPDIYENPDNQRAFGRLLDACVCCNVEAQILAAIRQIDAKQIKGLGPAVANLLYFLHPTLVPTFNTAIVNGYNALTGAKVKLGRWDEFLAMRQGILALNAEYRDLLSNDLGAIGGLLFDVGSARYAAPPRTNDAAARTVWEADLAKVREESAKASKAAAAEREGDRTHTEIQGWLRDLGKALGYDVWIASNDRSRAYDGGKLGEGCLERLPEAIEKAPGADAIRLIDVLWLDRGKAHVAAAFEVEHSTSIYSGVVRMLDLALGTEAHALEGMFLVAPNGREDEVRAQLTRPAFSRVADLQVRYLPYGELESHRESIARFGTGMKAINAIARTLV</sequence>
<dbReference type="Proteomes" id="UP000509702">
    <property type="component" value="Plasmid unnamed7"/>
</dbReference>
<dbReference type="EMBL" id="CP054622">
    <property type="protein sequence ID" value="QKS54799.1"/>
    <property type="molecule type" value="Genomic_DNA"/>
</dbReference>
<organism evidence="1 2">
    <name type="scientific">Azospirillum oryzae</name>
    <dbReference type="NCBI Taxonomy" id="286727"/>
    <lineage>
        <taxon>Bacteria</taxon>
        <taxon>Pseudomonadati</taxon>
        <taxon>Pseudomonadota</taxon>
        <taxon>Alphaproteobacteria</taxon>
        <taxon>Rhodospirillales</taxon>
        <taxon>Azospirillaceae</taxon>
        <taxon>Azospirillum</taxon>
    </lineage>
</organism>
<geneLocation type="plasmid" evidence="1 2">
    <name>unnamed7</name>
</geneLocation>
<dbReference type="AlphaFoldDB" id="A0A6N1ATW0"/>
<keyword evidence="1" id="KW-0614">Plasmid</keyword>
<accession>A0A6N1ATW0</accession>
<keyword evidence="1" id="KW-0255">Endonuclease</keyword>
<reference evidence="1 2" key="1">
    <citation type="submission" date="2020-06" db="EMBL/GenBank/DDBJ databases">
        <title>Complete genome of Azosprillum oryzae KACC14407.</title>
        <authorList>
            <person name="Kim M."/>
            <person name="Park Y.-J."/>
            <person name="Shin J.-H."/>
        </authorList>
    </citation>
    <scope>NUCLEOTIDE SEQUENCE [LARGE SCALE GENOMIC DNA]</scope>
    <source>
        <strain evidence="1 2">KACC 14407</strain>
        <plasmid evidence="1 2">unnamed7</plasmid>
    </source>
</reference>
<keyword evidence="2" id="KW-1185">Reference proteome</keyword>